<accession>A0A4R7AVA4</accession>
<dbReference type="PROSITE" id="PS51208">
    <property type="entry name" value="AUTOTRANSPORTER"/>
    <property type="match status" value="1"/>
</dbReference>
<keyword evidence="3" id="KW-1185">Reference proteome</keyword>
<dbReference type="Pfam" id="PF13018">
    <property type="entry name" value="ESPR"/>
    <property type="match status" value="1"/>
</dbReference>
<reference evidence="2 3" key="1">
    <citation type="submission" date="2019-03" db="EMBL/GenBank/DDBJ databases">
        <title>Genomic Encyclopedia of Type Strains, Phase III (KMG-III): the genomes of soil and plant-associated and newly described type strains.</title>
        <authorList>
            <person name="Whitman W."/>
        </authorList>
    </citation>
    <scope>NUCLEOTIDE SEQUENCE [LARGE SCALE GENOMIC DNA]</scope>
    <source>
        <strain evidence="2 3">CECT 8976</strain>
    </source>
</reference>
<feature type="domain" description="Autotransporter" evidence="1">
    <location>
        <begin position="907"/>
        <end position="1185"/>
    </location>
</feature>
<evidence type="ECO:0000313" key="3">
    <source>
        <dbReference type="Proteomes" id="UP000295611"/>
    </source>
</evidence>
<dbReference type="EMBL" id="SNZP01000020">
    <property type="protein sequence ID" value="TDR71085.1"/>
    <property type="molecule type" value="Genomic_DNA"/>
</dbReference>
<organism evidence="2 3">
    <name type="scientific">Paludibacterium purpuratum</name>
    <dbReference type="NCBI Taxonomy" id="1144873"/>
    <lineage>
        <taxon>Bacteria</taxon>
        <taxon>Pseudomonadati</taxon>
        <taxon>Pseudomonadota</taxon>
        <taxon>Betaproteobacteria</taxon>
        <taxon>Neisseriales</taxon>
        <taxon>Chromobacteriaceae</taxon>
        <taxon>Paludibacterium</taxon>
    </lineage>
</organism>
<evidence type="ECO:0000259" key="1">
    <source>
        <dbReference type="PROSITE" id="PS51208"/>
    </source>
</evidence>
<dbReference type="InterPro" id="IPR006315">
    <property type="entry name" value="OM_autotransptr_brl_dom"/>
</dbReference>
<protein>
    <submittedName>
        <fullName evidence="2">Outer membrane autotransporter protein</fullName>
    </submittedName>
</protein>
<evidence type="ECO:0000313" key="2">
    <source>
        <dbReference type="EMBL" id="TDR71085.1"/>
    </source>
</evidence>
<dbReference type="InterPro" id="IPR036709">
    <property type="entry name" value="Autotransporte_beta_dom_sf"/>
</dbReference>
<dbReference type="Pfam" id="PF03797">
    <property type="entry name" value="Autotransporter"/>
    <property type="match status" value="1"/>
</dbReference>
<gene>
    <name evidence="2" type="ORF">DFP86_12040</name>
</gene>
<dbReference type="SUPFAM" id="SSF103515">
    <property type="entry name" value="Autotransporter"/>
    <property type="match status" value="1"/>
</dbReference>
<name>A0A4R7AVA4_9NEIS</name>
<dbReference type="RefSeq" id="WP_133684077.1">
    <property type="nucleotide sequence ID" value="NZ_SNZP01000020.1"/>
</dbReference>
<dbReference type="SMART" id="SM00869">
    <property type="entry name" value="Autotransporter"/>
    <property type="match status" value="1"/>
</dbReference>
<dbReference type="AlphaFoldDB" id="A0A4R7AVA4"/>
<dbReference type="NCBIfam" id="TIGR01414">
    <property type="entry name" value="autotrans_barl"/>
    <property type="match status" value="1"/>
</dbReference>
<dbReference type="InterPro" id="IPR024973">
    <property type="entry name" value="ESPR"/>
</dbReference>
<dbReference type="InterPro" id="IPR005546">
    <property type="entry name" value="Autotransporte_beta"/>
</dbReference>
<dbReference type="OrthoDB" id="5760545at2"/>
<sequence>MNRIHRTVWNEARQSFVVTHENAATRGKPSHTHKAALQAVTAALLALGASDALAVCSPISSNTTISSAVTGPCTVSNGASVTVSGSGSITGGTDGLDGLSFGAINNAGSINGASYGITSSGGSLSGGITNSGTIVGTGIDGIYLQFHSAVSGDIVNSGLIQGQHDGINLRTSTVVGNILNTGTITSTTVAAVDVENHSTVTGGVANTGHLSGATGIRVRSYSSIAGGITNSGSIAGVQAGIFLRSHDTVSGGITNAGTISSSSSSGVLLTASTVVGGIHNLSGGNITGVKYSIYASVGSSISGGIVNDGTLMGGGTFSGIEADRNSTISGGIVNHGTVTGAAAGIGVGNVPGTVGGSTASSIAGGIANSGLISGTTVGIGVVNHSAIADGVTNSGSLTGGAYGIAVISHGTIAGGVTNTGTVNGGQAGVTVQGNATISGGLTNAGTIQSATAAIQLLTGGSINDGIFNQRQGQIIATGGGSGLSIQAGTINGGIHNSGLISSAAGAGLDIYQSTITGGISNDGTILGANYYALEVDTTTLTGGITNSGFIHTTSGDGIRLSGTATLTSGGITNLSGGTISGTNGIYVETGSHLSDGISNAGLISGTTRSLDLNNTVSGFVVANSGMLQGDANIGINSLNLNGTSARVIGNVTGASGTVNVNGTFTSEGTFNVNTFNIASGGLFNIANGVTVGGGHFNNSGVLNVGTTSQTITGAYSQAAGGAYRIGLVDPTSNYGKLHVTGNATLASGTTIDVNIAGSPAITSGTTVQGVLVAGGTLTATPANITVTDNSALYNFTASTTRNAKEVDLVAAVNPTAFSGAVDSNNNSAGGGAAGALQTMLNTGIPTGMQPVFDRLSTMTSSQVSNAVSQMLPALQGAMPQAGMSALHSMNKIIQSRIESNHGLSSGDAVPDKYLWVRAFGNHGDQDDRNGVPGFKSNTGGLVIGADAPVTDRLRAGGAFTYARSTITGNSGTAQNHADVDTYELAGYASYNLDQATDINAQLDVGQNKATSRRQIDFMGTTASADIDSLAWHGSLGIGRTLTLSPQTTVTPSIRLDYTQMETDGYSESGAGPMNLQVQSNTYREFLLTGDMKGTHQLSTALKLVGNISVGYDFINKQAQTASTFTGGGPAFVTNGLSVSPWVYRAGFGLIKEDRKGWEYSLRYDVEGRTSGYLNQTVSARVRWAF</sequence>
<proteinExistence type="predicted"/>
<dbReference type="Gene3D" id="2.40.128.130">
    <property type="entry name" value="Autotransporter beta-domain"/>
    <property type="match status" value="1"/>
</dbReference>
<dbReference type="Proteomes" id="UP000295611">
    <property type="component" value="Unassembled WGS sequence"/>
</dbReference>
<comment type="caution">
    <text evidence="2">The sequence shown here is derived from an EMBL/GenBank/DDBJ whole genome shotgun (WGS) entry which is preliminary data.</text>
</comment>
<dbReference type="GO" id="GO:0019867">
    <property type="term" value="C:outer membrane"/>
    <property type="evidence" value="ECO:0007669"/>
    <property type="project" value="InterPro"/>
</dbReference>